<dbReference type="RefSeq" id="WP_179980635.1">
    <property type="nucleotide sequence ID" value="NZ_LT608333.1"/>
</dbReference>
<dbReference type="InterPro" id="IPR000595">
    <property type="entry name" value="cNMP-bd_dom"/>
</dbReference>
<dbReference type="InterPro" id="IPR014710">
    <property type="entry name" value="RmlC-like_jellyroll"/>
</dbReference>
<dbReference type="InterPro" id="IPR018490">
    <property type="entry name" value="cNMP-bd_dom_sf"/>
</dbReference>
<dbReference type="EMBL" id="FMJC01000002">
    <property type="protein sequence ID" value="SCM73311.1"/>
    <property type="molecule type" value="Genomic_DNA"/>
</dbReference>
<gene>
    <name evidence="2" type="ORF">KL86DES1_21221</name>
</gene>
<accession>A0A212L6X8</accession>
<reference evidence="2" key="1">
    <citation type="submission" date="2016-08" db="EMBL/GenBank/DDBJ databases">
        <authorList>
            <person name="Seilhamer J.J."/>
        </authorList>
    </citation>
    <scope>NUCLEOTIDE SEQUENCE</scope>
    <source>
        <strain evidence="2">86-1</strain>
    </source>
</reference>
<dbReference type="AlphaFoldDB" id="A0A212L6X8"/>
<proteinExistence type="predicted"/>
<name>A0A212L6X8_9BACT</name>
<evidence type="ECO:0000259" key="1">
    <source>
        <dbReference type="PROSITE" id="PS50042"/>
    </source>
</evidence>
<dbReference type="PROSITE" id="PS50042">
    <property type="entry name" value="CNMP_BINDING_3"/>
    <property type="match status" value="1"/>
</dbReference>
<dbReference type="Pfam" id="PF00027">
    <property type="entry name" value="cNMP_binding"/>
    <property type="match status" value="1"/>
</dbReference>
<organism evidence="2">
    <name type="scientific">uncultured Desulfovibrio sp</name>
    <dbReference type="NCBI Taxonomy" id="167968"/>
    <lineage>
        <taxon>Bacteria</taxon>
        <taxon>Pseudomonadati</taxon>
        <taxon>Thermodesulfobacteriota</taxon>
        <taxon>Desulfovibrionia</taxon>
        <taxon>Desulfovibrionales</taxon>
        <taxon>Desulfovibrionaceae</taxon>
        <taxon>Desulfovibrio</taxon>
        <taxon>environmental samples</taxon>
    </lineage>
</organism>
<dbReference type="Gene3D" id="2.60.120.10">
    <property type="entry name" value="Jelly Rolls"/>
    <property type="match status" value="1"/>
</dbReference>
<dbReference type="SUPFAM" id="SSF46785">
    <property type="entry name" value="Winged helix' DNA-binding domain"/>
    <property type="match status" value="1"/>
</dbReference>
<dbReference type="InterPro" id="IPR036390">
    <property type="entry name" value="WH_DNA-bd_sf"/>
</dbReference>
<protein>
    <submittedName>
        <fullName evidence="2">Cyclic nucleotide-binding protein</fullName>
    </submittedName>
</protein>
<dbReference type="CDD" id="cd00038">
    <property type="entry name" value="CAP_ED"/>
    <property type="match status" value="1"/>
</dbReference>
<evidence type="ECO:0000313" key="2">
    <source>
        <dbReference type="EMBL" id="SCM73311.1"/>
    </source>
</evidence>
<dbReference type="SUPFAM" id="SSF51206">
    <property type="entry name" value="cAMP-binding domain-like"/>
    <property type="match status" value="1"/>
</dbReference>
<feature type="domain" description="Cyclic nucleotide-binding" evidence="1">
    <location>
        <begin position="33"/>
        <end position="80"/>
    </location>
</feature>
<sequence length="227" mass="25946">MSFAELVNQNECWKNVSSEEPRLYPKGSTFPDDYMYILVSGRLRLTALSANGGEKIIWYLGEGCCFNEKILFFSGNDNMPLSLNTADFQYEAVENCYVQRFSMEELQRIGEARPDLLLNLCQSYSVKVALLAQQVVSLSVESHLTRVCKFLAERIIPGSNPLRAKRDMPLFEMADLLGMHRITLYKAMREAQSRGLLSFDKNSDEIVILQPKTFFYEAHGQVPNVKY</sequence>